<evidence type="ECO:0000313" key="2">
    <source>
        <dbReference type="Proteomes" id="UP001190700"/>
    </source>
</evidence>
<dbReference type="EMBL" id="LGRX02022075">
    <property type="protein sequence ID" value="KAK3255977.1"/>
    <property type="molecule type" value="Genomic_DNA"/>
</dbReference>
<comment type="caution">
    <text evidence="1">The sequence shown here is derived from an EMBL/GenBank/DDBJ whole genome shotgun (WGS) entry which is preliminary data.</text>
</comment>
<dbReference type="SUPFAM" id="SSF81901">
    <property type="entry name" value="HCP-like"/>
    <property type="match status" value="1"/>
</dbReference>
<reference evidence="1 2" key="1">
    <citation type="journal article" date="2015" name="Genome Biol. Evol.">
        <title>Comparative Genomics of a Bacterivorous Green Alga Reveals Evolutionary Causalities and Consequences of Phago-Mixotrophic Mode of Nutrition.</title>
        <authorList>
            <person name="Burns J.A."/>
            <person name="Paasch A."/>
            <person name="Narechania A."/>
            <person name="Kim E."/>
        </authorList>
    </citation>
    <scope>NUCLEOTIDE SEQUENCE [LARGE SCALE GENOMIC DNA]</scope>
    <source>
        <strain evidence="1 2">PLY_AMNH</strain>
    </source>
</reference>
<dbReference type="PANTHER" id="PTHR43628">
    <property type="entry name" value="ACTIVATOR OF C KINASE PROTEIN 1-RELATED"/>
    <property type="match status" value="1"/>
</dbReference>
<dbReference type="InterPro" id="IPR006597">
    <property type="entry name" value="Sel1-like"/>
</dbReference>
<gene>
    <name evidence="1" type="ORF">CYMTET_34866</name>
</gene>
<dbReference type="Proteomes" id="UP001190700">
    <property type="component" value="Unassembled WGS sequence"/>
</dbReference>
<keyword evidence="2" id="KW-1185">Reference proteome</keyword>
<dbReference type="Gene3D" id="1.25.40.10">
    <property type="entry name" value="Tetratricopeptide repeat domain"/>
    <property type="match status" value="1"/>
</dbReference>
<dbReference type="InterPro" id="IPR011990">
    <property type="entry name" value="TPR-like_helical_dom_sf"/>
</dbReference>
<dbReference type="Pfam" id="PF08238">
    <property type="entry name" value="Sel1"/>
    <property type="match status" value="5"/>
</dbReference>
<dbReference type="InterPro" id="IPR052945">
    <property type="entry name" value="Mitotic_Regulator"/>
</dbReference>
<dbReference type="SMART" id="SM00671">
    <property type="entry name" value="SEL1"/>
    <property type="match status" value="5"/>
</dbReference>
<accession>A0AAE0KPI7</accession>
<protein>
    <submittedName>
        <fullName evidence="1">Uncharacterized protein</fullName>
    </submittedName>
</protein>
<sequence>MAKHQGLSNNDLMQAALDGDLEATYQLGCRFLTGSHGVSVNAAQAIKWLQKAADEGHSDAQTNLGSCYMHGRGVPPSADKAVKMYRKASAKKNINGMYNLGVCYRNGLGVKEDCDVAIQWFYKSAVAGHSAAQNNLGVLYEKGSGLTIVQDLETAVMWYGRAAKQGHPYGMFNLATCYAHARGVEQDQVLAYKWLSAASEHGHQDAQEVLARIPQYVQEDMRQQLASRRSQDVELEELVPASRNHPSTSPLFAADEERMEGGAWKQGGMRRAIG</sequence>
<proteinExistence type="predicted"/>
<organism evidence="1 2">
    <name type="scientific">Cymbomonas tetramitiformis</name>
    <dbReference type="NCBI Taxonomy" id="36881"/>
    <lineage>
        <taxon>Eukaryota</taxon>
        <taxon>Viridiplantae</taxon>
        <taxon>Chlorophyta</taxon>
        <taxon>Pyramimonadophyceae</taxon>
        <taxon>Pyramimonadales</taxon>
        <taxon>Pyramimonadaceae</taxon>
        <taxon>Cymbomonas</taxon>
    </lineage>
</organism>
<dbReference type="AlphaFoldDB" id="A0AAE0KPI7"/>
<dbReference type="PANTHER" id="PTHR43628:SF1">
    <property type="entry name" value="CHITIN SYNTHASE REGULATORY FACTOR 2-RELATED"/>
    <property type="match status" value="1"/>
</dbReference>
<name>A0AAE0KPI7_9CHLO</name>
<evidence type="ECO:0000313" key="1">
    <source>
        <dbReference type="EMBL" id="KAK3255977.1"/>
    </source>
</evidence>